<keyword evidence="4" id="KW-1185">Reference proteome</keyword>
<accession>A0AAN8QFL8</accession>
<evidence type="ECO:0000313" key="3">
    <source>
        <dbReference type="EMBL" id="KAK6297156.1"/>
    </source>
</evidence>
<dbReference type="EMBL" id="JAGTTL010000031">
    <property type="protein sequence ID" value="KAK6297156.1"/>
    <property type="molecule type" value="Genomic_DNA"/>
</dbReference>
<dbReference type="InterPro" id="IPR012337">
    <property type="entry name" value="RNaseH-like_sf"/>
</dbReference>
<proteinExistence type="predicted"/>
<reference evidence="3 4" key="1">
    <citation type="submission" date="2021-04" db="EMBL/GenBank/DDBJ databases">
        <authorList>
            <person name="De Guttry C."/>
            <person name="Zahm M."/>
            <person name="Klopp C."/>
            <person name="Cabau C."/>
            <person name="Louis A."/>
            <person name="Berthelot C."/>
            <person name="Parey E."/>
            <person name="Roest Crollius H."/>
            <person name="Montfort J."/>
            <person name="Robinson-Rechavi M."/>
            <person name="Bucao C."/>
            <person name="Bouchez O."/>
            <person name="Gislard M."/>
            <person name="Lluch J."/>
            <person name="Milhes M."/>
            <person name="Lampietro C."/>
            <person name="Lopez Roques C."/>
            <person name="Donnadieu C."/>
            <person name="Braasch I."/>
            <person name="Desvignes T."/>
            <person name="Postlethwait J."/>
            <person name="Bobe J."/>
            <person name="Wedekind C."/>
            <person name="Guiguen Y."/>
        </authorList>
    </citation>
    <scope>NUCLEOTIDE SEQUENCE [LARGE SCALE GENOMIC DNA]</scope>
    <source>
        <strain evidence="3">Cs_M1</strain>
        <tissue evidence="3">Blood</tissue>
    </source>
</reference>
<feature type="region of interest" description="Disordered" evidence="1">
    <location>
        <begin position="115"/>
        <end position="138"/>
    </location>
</feature>
<protein>
    <recommendedName>
        <fullName evidence="2">PiggyBac transposable element-derived protein domain-containing protein</fullName>
    </recommendedName>
</protein>
<evidence type="ECO:0000259" key="2">
    <source>
        <dbReference type="Pfam" id="PF13843"/>
    </source>
</evidence>
<dbReference type="PANTHER" id="PTHR47272:SF2">
    <property type="entry name" value="PIGGYBAC TRANSPOSABLE ELEMENT-DERIVED PROTEIN 3-LIKE"/>
    <property type="match status" value="1"/>
</dbReference>
<organism evidence="3 4">
    <name type="scientific">Coregonus suidteri</name>
    <dbReference type="NCBI Taxonomy" id="861788"/>
    <lineage>
        <taxon>Eukaryota</taxon>
        <taxon>Metazoa</taxon>
        <taxon>Chordata</taxon>
        <taxon>Craniata</taxon>
        <taxon>Vertebrata</taxon>
        <taxon>Euteleostomi</taxon>
        <taxon>Actinopterygii</taxon>
        <taxon>Neopterygii</taxon>
        <taxon>Teleostei</taxon>
        <taxon>Protacanthopterygii</taxon>
        <taxon>Salmoniformes</taxon>
        <taxon>Salmonidae</taxon>
        <taxon>Coregoninae</taxon>
        <taxon>Coregonus</taxon>
    </lineage>
</organism>
<evidence type="ECO:0000256" key="1">
    <source>
        <dbReference type="SAM" id="MobiDB-lite"/>
    </source>
</evidence>
<name>A0AAN8QFL8_9TELE</name>
<dbReference type="AlphaFoldDB" id="A0AAN8QFL8"/>
<dbReference type="Proteomes" id="UP001356427">
    <property type="component" value="Unassembled WGS sequence"/>
</dbReference>
<sequence length="382" mass="43879">MASTVHGKDPEDICTRWSQKEKHLVQVKRPAVIKQYNDNMGGVDLCDRMLSFYRMSSRTKKWTSRVISHFFDVAITNSWIQYQSDSKALHRPSKNTHQYLDFKLLLAEELLESPELENSCEESEDEYEPPSKMRIPQPEPSVRRLGAMHMPEMMDTKHAERCRNKGCKSKTSVPCLACQKFERVKTVAPELKPIKVVSPWHMIGVDLIGPFTKSRNGNSWCLTATDDFTKWVEAIPIKSAFEDHLQAWTEKDVEVFDQVRLNIDMAQEIQEESYRRRIKKGTRVTSVEANNLLQLEQLDGQPLKALTPYNLVKPNRQRPSTVRAPQEVSHPPEPVSSDQSDSLCSECEGDQLEDLGVLPNTQTWINLMSSITNHPPTFHYII</sequence>
<dbReference type="Pfam" id="PF13843">
    <property type="entry name" value="DDE_Tnp_1_7"/>
    <property type="match status" value="1"/>
</dbReference>
<dbReference type="InterPro" id="IPR036397">
    <property type="entry name" value="RNaseH_sf"/>
</dbReference>
<dbReference type="SUPFAM" id="SSF53098">
    <property type="entry name" value="Ribonuclease H-like"/>
    <property type="match status" value="1"/>
</dbReference>
<gene>
    <name evidence="3" type="ORF">J4Q44_G00317390</name>
</gene>
<feature type="region of interest" description="Disordered" evidence="1">
    <location>
        <begin position="311"/>
        <end position="345"/>
    </location>
</feature>
<comment type="caution">
    <text evidence="3">The sequence shown here is derived from an EMBL/GenBank/DDBJ whole genome shotgun (WGS) entry which is preliminary data.</text>
</comment>
<dbReference type="GO" id="GO:0003676">
    <property type="term" value="F:nucleic acid binding"/>
    <property type="evidence" value="ECO:0007669"/>
    <property type="project" value="InterPro"/>
</dbReference>
<dbReference type="Gene3D" id="3.30.420.10">
    <property type="entry name" value="Ribonuclease H-like superfamily/Ribonuclease H"/>
    <property type="match status" value="1"/>
</dbReference>
<feature type="compositionally biased region" description="Acidic residues" evidence="1">
    <location>
        <begin position="115"/>
        <end position="128"/>
    </location>
</feature>
<feature type="domain" description="PiggyBac transposable element-derived protein" evidence="2">
    <location>
        <begin position="17"/>
        <end position="79"/>
    </location>
</feature>
<dbReference type="PANTHER" id="PTHR47272">
    <property type="entry name" value="DDE_TNP_1_7 DOMAIN-CONTAINING PROTEIN"/>
    <property type="match status" value="1"/>
</dbReference>
<evidence type="ECO:0000313" key="4">
    <source>
        <dbReference type="Proteomes" id="UP001356427"/>
    </source>
</evidence>
<dbReference type="InterPro" id="IPR029526">
    <property type="entry name" value="PGBD"/>
</dbReference>